<dbReference type="RefSeq" id="XP_025379062.1">
    <property type="nucleotide sequence ID" value="XM_025525691.1"/>
</dbReference>
<organism evidence="3 4">
    <name type="scientific">Acaromyces ingoldii</name>
    <dbReference type="NCBI Taxonomy" id="215250"/>
    <lineage>
        <taxon>Eukaryota</taxon>
        <taxon>Fungi</taxon>
        <taxon>Dikarya</taxon>
        <taxon>Basidiomycota</taxon>
        <taxon>Ustilaginomycotina</taxon>
        <taxon>Exobasidiomycetes</taxon>
        <taxon>Exobasidiales</taxon>
        <taxon>Cryptobasidiaceae</taxon>
        <taxon>Acaromyces</taxon>
    </lineage>
</organism>
<keyword evidence="2" id="KW-0732">Signal</keyword>
<sequence length="249" mass="28199">MKLIFCLLLLFSCGTFFGHAIIKEPLPDPSEVLPWQMSKEACIDYLTGTERSLAEVRMVLKALFRAPHSKDASNAKASHKSQMYEPNIQNGLSQIEYLVVRSEKQIRWCKKWLMGVEEEALNDTSVSLPLDQHSASVTKQIHKNKDRLPHHAEATSSSPRFVHHSSGPDSRDGILHRRSSPPRMPPRTPPQSPASKRRKMSQSCSTASHSLLEEGEISPDTLRSCQESRTEQEDRETRKSAYDEHGQEE</sequence>
<feature type="compositionally biased region" description="Pro residues" evidence="1">
    <location>
        <begin position="182"/>
        <end position="192"/>
    </location>
</feature>
<evidence type="ECO:0000256" key="2">
    <source>
        <dbReference type="SAM" id="SignalP"/>
    </source>
</evidence>
<feature type="compositionally biased region" description="Basic and acidic residues" evidence="1">
    <location>
        <begin position="226"/>
        <end position="249"/>
    </location>
</feature>
<evidence type="ECO:0000313" key="4">
    <source>
        <dbReference type="Proteomes" id="UP000245768"/>
    </source>
</evidence>
<reference evidence="3 4" key="1">
    <citation type="journal article" date="2018" name="Mol. Biol. Evol.">
        <title>Broad Genomic Sampling Reveals a Smut Pathogenic Ancestry of the Fungal Clade Ustilaginomycotina.</title>
        <authorList>
            <person name="Kijpornyongpan T."/>
            <person name="Mondo S.J."/>
            <person name="Barry K."/>
            <person name="Sandor L."/>
            <person name="Lee J."/>
            <person name="Lipzen A."/>
            <person name="Pangilinan J."/>
            <person name="LaButti K."/>
            <person name="Hainaut M."/>
            <person name="Henrissat B."/>
            <person name="Grigoriev I.V."/>
            <person name="Spatafora J.W."/>
            <person name="Aime M.C."/>
        </authorList>
    </citation>
    <scope>NUCLEOTIDE SEQUENCE [LARGE SCALE GENOMIC DNA]</scope>
    <source>
        <strain evidence="3 4">MCA 4198</strain>
    </source>
</reference>
<gene>
    <name evidence="3" type="ORF">FA10DRAFT_76779</name>
</gene>
<feature type="chain" id="PRO_5016238533" evidence="2">
    <location>
        <begin position="21"/>
        <end position="249"/>
    </location>
</feature>
<dbReference type="Proteomes" id="UP000245768">
    <property type="component" value="Unassembled WGS sequence"/>
</dbReference>
<proteinExistence type="predicted"/>
<dbReference type="InParanoid" id="A0A316YSS9"/>
<evidence type="ECO:0000256" key="1">
    <source>
        <dbReference type="SAM" id="MobiDB-lite"/>
    </source>
</evidence>
<evidence type="ECO:0000313" key="3">
    <source>
        <dbReference type="EMBL" id="PWN91864.1"/>
    </source>
</evidence>
<accession>A0A316YSS9</accession>
<feature type="signal peptide" evidence="2">
    <location>
        <begin position="1"/>
        <end position="20"/>
    </location>
</feature>
<name>A0A316YSS9_9BASI</name>
<keyword evidence="4" id="KW-1185">Reference proteome</keyword>
<dbReference type="AlphaFoldDB" id="A0A316YSS9"/>
<feature type="region of interest" description="Disordered" evidence="1">
    <location>
        <begin position="136"/>
        <end position="249"/>
    </location>
</feature>
<dbReference type="GeneID" id="37047607"/>
<protein>
    <submittedName>
        <fullName evidence="3">Uncharacterized protein</fullName>
    </submittedName>
</protein>
<dbReference type="EMBL" id="KZ819635">
    <property type="protein sequence ID" value="PWN91864.1"/>
    <property type="molecule type" value="Genomic_DNA"/>
</dbReference>